<dbReference type="EMBL" id="GBRH01198841">
    <property type="protein sequence ID" value="JAD99054.1"/>
    <property type="molecule type" value="Transcribed_RNA"/>
</dbReference>
<evidence type="ECO:0000313" key="1">
    <source>
        <dbReference type="EMBL" id="JAD99054.1"/>
    </source>
</evidence>
<proteinExistence type="predicted"/>
<organism evidence="1">
    <name type="scientific">Arundo donax</name>
    <name type="common">Giant reed</name>
    <name type="synonym">Donax arundinaceus</name>
    <dbReference type="NCBI Taxonomy" id="35708"/>
    <lineage>
        <taxon>Eukaryota</taxon>
        <taxon>Viridiplantae</taxon>
        <taxon>Streptophyta</taxon>
        <taxon>Embryophyta</taxon>
        <taxon>Tracheophyta</taxon>
        <taxon>Spermatophyta</taxon>
        <taxon>Magnoliopsida</taxon>
        <taxon>Liliopsida</taxon>
        <taxon>Poales</taxon>
        <taxon>Poaceae</taxon>
        <taxon>PACMAD clade</taxon>
        <taxon>Arundinoideae</taxon>
        <taxon>Arundineae</taxon>
        <taxon>Arundo</taxon>
    </lineage>
</organism>
<dbReference type="AlphaFoldDB" id="A0A0A9EE70"/>
<accession>A0A0A9EE70</accession>
<name>A0A0A9EE70_ARUDO</name>
<reference evidence="1" key="1">
    <citation type="submission" date="2014-09" db="EMBL/GenBank/DDBJ databases">
        <authorList>
            <person name="Magalhaes I.L.F."/>
            <person name="Oliveira U."/>
            <person name="Santos F.R."/>
            <person name="Vidigal T.H.D.A."/>
            <person name="Brescovit A.D."/>
            <person name="Santos A.J."/>
        </authorList>
    </citation>
    <scope>NUCLEOTIDE SEQUENCE</scope>
    <source>
        <tissue evidence="1">Shoot tissue taken approximately 20 cm above the soil surface</tissue>
    </source>
</reference>
<sequence>MDGMYSDIDNWVAFFLTLQKALAKFIR</sequence>
<reference evidence="1" key="2">
    <citation type="journal article" date="2015" name="Data Brief">
        <title>Shoot transcriptome of the giant reed, Arundo donax.</title>
        <authorList>
            <person name="Barrero R.A."/>
            <person name="Guerrero F.D."/>
            <person name="Moolhuijzen P."/>
            <person name="Goolsby J.A."/>
            <person name="Tidwell J."/>
            <person name="Bellgard S.E."/>
            <person name="Bellgard M.I."/>
        </authorList>
    </citation>
    <scope>NUCLEOTIDE SEQUENCE</scope>
    <source>
        <tissue evidence="1">Shoot tissue taken approximately 20 cm above the soil surface</tissue>
    </source>
</reference>
<protein>
    <submittedName>
        <fullName evidence="1">Uncharacterized protein</fullName>
    </submittedName>
</protein>